<dbReference type="Proteomes" id="UP000657574">
    <property type="component" value="Unassembled WGS sequence"/>
</dbReference>
<organism evidence="1 2">
    <name type="scientific">Streptomyces brasiliensis</name>
    <dbReference type="NCBI Taxonomy" id="1954"/>
    <lineage>
        <taxon>Bacteria</taxon>
        <taxon>Bacillati</taxon>
        <taxon>Actinomycetota</taxon>
        <taxon>Actinomycetes</taxon>
        <taxon>Kitasatosporales</taxon>
        <taxon>Streptomycetaceae</taxon>
        <taxon>Streptomyces</taxon>
    </lineage>
</organism>
<dbReference type="EMBL" id="BMQA01000026">
    <property type="protein sequence ID" value="GGJ42000.1"/>
    <property type="molecule type" value="Genomic_DNA"/>
</dbReference>
<dbReference type="AlphaFoldDB" id="A0A917L4H3"/>
<reference evidence="1" key="1">
    <citation type="journal article" date="2014" name="Int. J. Syst. Evol. Microbiol.">
        <title>Complete genome sequence of Corynebacterium casei LMG S-19264T (=DSM 44701T), isolated from a smear-ripened cheese.</title>
        <authorList>
            <consortium name="US DOE Joint Genome Institute (JGI-PGF)"/>
            <person name="Walter F."/>
            <person name="Albersmeier A."/>
            <person name="Kalinowski J."/>
            <person name="Ruckert C."/>
        </authorList>
    </citation>
    <scope>NUCLEOTIDE SEQUENCE</scope>
    <source>
        <strain evidence="1">JCM 3086</strain>
    </source>
</reference>
<protein>
    <submittedName>
        <fullName evidence="1">Uncharacterized protein</fullName>
    </submittedName>
</protein>
<keyword evidence="2" id="KW-1185">Reference proteome</keyword>
<name>A0A917L4H3_9ACTN</name>
<sequence>MSMNGDTYRFGDVHGPVNAGSGQQYVAGRDQTVHQADHRRVLSEVAALHQAMDELRLTAQERRSAEGELRAVGVALDRDEPDREGAARHLETFTTRLRDAGVLASAGASVVGALNSIAHWLGPSAASVLALL</sequence>
<comment type="caution">
    <text evidence="1">The sequence shown here is derived from an EMBL/GenBank/DDBJ whole genome shotgun (WGS) entry which is preliminary data.</text>
</comment>
<dbReference type="RefSeq" id="WP_189314524.1">
    <property type="nucleotide sequence ID" value="NZ_BMQA01000026.1"/>
</dbReference>
<gene>
    <name evidence="1" type="ORF">GCM10010121_061340</name>
</gene>
<reference evidence="1" key="2">
    <citation type="submission" date="2020-09" db="EMBL/GenBank/DDBJ databases">
        <authorList>
            <person name="Sun Q."/>
            <person name="Ohkuma M."/>
        </authorList>
    </citation>
    <scope>NUCLEOTIDE SEQUENCE</scope>
    <source>
        <strain evidence="1">JCM 3086</strain>
    </source>
</reference>
<evidence type="ECO:0000313" key="2">
    <source>
        <dbReference type="Proteomes" id="UP000657574"/>
    </source>
</evidence>
<proteinExistence type="predicted"/>
<evidence type="ECO:0000313" key="1">
    <source>
        <dbReference type="EMBL" id="GGJ42000.1"/>
    </source>
</evidence>
<accession>A0A917L4H3</accession>